<dbReference type="PROSITE" id="PS50835">
    <property type="entry name" value="IG_LIKE"/>
    <property type="match status" value="1"/>
</dbReference>
<dbReference type="EMBL" id="CCAG010017705">
    <property type="status" value="NOT_ANNOTATED_CDS"/>
    <property type="molecule type" value="Genomic_DNA"/>
</dbReference>
<dbReference type="InterPro" id="IPR013783">
    <property type="entry name" value="Ig-like_fold"/>
</dbReference>
<dbReference type="InterPro" id="IPR036179">
    <property type="entry name" value="Ig-like_dom_sf"/>
</dbReference>
<sequence length="140" mass="15914">LTQAALRNVNLYVEPPAVRRGQSVTLRCQYTLEGAPLYSVKFYRGQLEFFRYTPGEYPNTKVFHYPGIKVDESVSNATQVIIRNVSFNLSGNFACEVTADAPLFSTATAYAQMQVVGKYDSTIHNKHKYTHISRRMQQII</sequence>
<organism evidence="2 3">
    <name type="scientific">Glossina morsitans morsitans</name>
    <name type="common">Savannah tsetse fly</name>
    <dbReference type="NCBI Taxonomy" id="37546"/>
    <lineage>
        <taxon>Eukaryota</taxon>
        <taxon>Metazoa</taxon>
        <taxon>Ecdysozoa</taxon>
        <taxon>Arthropoda</taxon>
        <taxon>Hexapoda</taxon>
        <taxon>Insecta</taxon>
        <taxon>Pterygota</taxon>
        <taxon>Neoptera</taxon>
        <taxon>Endopterygota</taxon>
        <taxon>Diptera</taxon>
        <taxon>Brachycera</taxon>
        <taxon>Muscomorpha</taxon>
        <taxon>Hippoboscoidea</taxon>
        <taxon>Glossinidae</taxon>
        <taxon>Glossina</taxon>
    </lineage>
</organism>
<dbReference type="Proteomes" id="UP000092444">
    <property type="component" value="Unassembled WGS sequence"/>
</dbReference>
<dbReference type="Pfam" id="PF13895">
    <property type="entry name" value="Ig_2"/>
    <property type="match status" value="1"/>
</dbReference>
<dbReference type="FunFam" id="2.60.40.10:FF:002398">
    <property type="entry name" value="Beat IIb"/>
    <property type="match status" value="1"/>
</dbReference>
<reference evidence="2" key="1">
    <citation type="submission" date="2020-05" db="UniProtKB">
        <authorList>
            <consortium name="EnsemblMetazoa"/>
        </authorList>
    </citation>
    <scope>IDENTIFICATION</scope>
    <source>
        <strain evidence="2">Yale</strain>
    </source>
</reference>
<dbReference type="PhylomeDB" id="A0A1B0G0C4"/>
<dbReference type="AlphaFoldDB" id="A0A1B0G0C4"/>
<proteinExistence type="predicted"/>
<feature type="domain" description="Ig-like" evidence="1">
    <location>
        <begin position="1"/>
        <end position="116"/>
    </location>
</feature>
<accession>A0A1B0G0C4</accession>
<dbReference type="InterPro" id="IPR003599">
    <property type="entry name" value="Ig_sub"/>
</dbReference>
<dbReference type="EnsemblMetazoa" id="GMOY006690-RA">
    <property type="protein sequence ID" value="GMOY006690-PA"/>
    <property type="gene ID" value="GMOY006690"/>
</dbReference>
<dbReference type="SUPFAM" id="SSF48726">
    <property type="entry name" value="Immunoglobulin"/>
    <property type="match status" value="1"/>
</dbReference>
<evidence type="ECO:0000313" key="3">
    <source>
        <dbReference type="Proteomes" id="UP000092444"/>
    </source>
</evidence>
<dbReference type="Gene3D" id="2.60.40.10">
    <property type="entry name" value="Immunoglobulins"/>
    <property type="match status" value="1"/>
</dbReference>
<name>A0A1B0G0C4_GLOMM</name>
<keyword evidence="3" id="KW-1185">Reference proteome</keyword>
<evidence type="ECO:0000259" key="1">
    <source>
        <dbReference type="PROSITE" id="PS50835"/>
    </source>
</evidence>
<dbReference type="PANTHER" id="PTHR21261">
    <property type="entry name" value="BEAT PROTEIN"/>
    <property type="match status" value="1"/>
</dbReference>
<dbReference type="SMART" id="SM00409">
    <property type="entry name" value="IG"/>
    <property type="match status" value="1"/>
</dbReference>
<dbReference type="VEuPathDB" id="VectorBase:GMOY006690"/>
<dbReference type="PANTHER" id="PTHR21261:SF6">
    <property type="entry name" value="BEATEN PATH IIA-RELATED"/>
    <property type="match status" value="1"/>
</dbReference>
<evidence type="ECO:0000313" key="2">
    <source>
        <dbReference type="EnsemblMetazoa" id="GMOY006690-PA"/>
    </source>
</evidence>
<protein>
    <recommendedName>
        <fullName evidence="1">Ig-like domain-containing protein</fullName>
    </recommendedName>
</protein>
<dbReference type="STRING" id="37546.A0A1B0G0C4"/>
<dbReference type="InterPro" id="IPR007110">
    <property type="entry name" value="Ig-like_dom"/>
</dbReference>